<dbReference type="InterPro" id="IPR056002">
    <property type="entry name" value="DUF7580"/>
</dbReference>
<name>A0A6A7A7S2_9PLEO</name>
<protein>
    <recommendedName>
        <fullName evidence="2">DUF7580 domain-containing protein</fullName>
    </recommendedName>
</protein>
<keyword evidence="4" id="KW-1185">Reference proteome</keyword>
<keyword evidence="1" id="KW-0732">Signal</keyword>
<dbReference type="OrthoDB" id="3565018at2759"/>
<proteinExistence type="predicted"/>
<sequence length="491" mass="55009">MLTGVEIASLVLAILPLVISAIEHRDIGLEPANALLFRSKHKDSLRRTVDENKMRFRQCCEKILSMAEIENIADLLDETDKARLQQLWNNPQMQRALDTTFGGKDLAVILNRVREIQQHVKKLEEYSEAGIVIHTVMSTSRAKDVKQLGKAILALQDILVGEPLSIMIGTAGKAWREEIEKMKSTRAHLQNIYACVESSWGCTCKKDHSVNFQYREVQEADFKIILSPVCSRSRNKLSTASWRIRPLQISTCERVTSNPVMPNTASLCKSLGGSTGLPPLAEISPDHQYLVQVSAALPDPNELIPIWKASRKVLKSPSDRIVVGARLLVTVLQQHDVDWLRPDWTTDEVYLRAGPGCSLYPYFEATFNASKMPATTSGFSGYRSNPTLHSLGIALVELAMGSTIEKLFEDTERDMASKYPALARAIAADRLCDELHKHYVPLTYRNAARYCLKCEFGPEIKEKDLSNDELFSMVYRKAAKPLMECIAGGIY</sequence>
<evidence type="ECO:0000256" key="1">
    <source>
        <dbReference type="SAM" id="SignalP"/>
    </source>
</evidence>
<dbReference type="Proteomes" id="UP000799424">
    <property type="component" value="Unassembled WGS sequence"/>
</dbReference>
<feature type="signal peptide" evidence="1">
    <location>
        <begin position="1"/>
        <end position="21"/>
    </location>
</feature>
<dbReference type="AlphaFoldDB" id="A0A6A7A7S2"/>
<evidence type="ECO:0000313" key="4">
    <source>
        <dbReference type="Proteomes" id="UP000799424"/>
    </source>
</evidence>
<feature type="domain" description="DUF7580" evidence="2">
    <location>
        <begin position="183"/>
        <end position="473"/>
    </location>
</feature>
<organism evidence="3 4">
    <name type="scientific">Ophiobolus disseminans</name>
    <dbReference type="NCBI Taxonomy" id="1469910"/>
    <lineage>
        <taxon>Eukaryota</taxon>
        <taxon>Fungi</taxon>
        <taxon>Dikarya</taxon>
        <taxon>Ascomycota</taxon>
        <taxon>Pezizomycotina</taxon>
        <taxon>Dothideomycetes</taxon>
        <taxon>Pleosporomycetidae</taxon>
        <taxon>Pleosporales</taxon>
        <taxon>Pleosporineae</taxon>
        <taxon>Phaeosphaeriaceae</taxon>
        <taxon>Ophiobolus</taxon>
    </lineage>
</organism>
<evidence type="ECO:0000313" key="3">
    <source>
        <dbReference type="EMBL" id="KAF2828854.1"/>
    </source>
</evidence>
<accession>A0A6A7A7S2</accession>
<feature type="chain" id="PRO_5025352033" description="DUF7580 domain-containing protein" evidence="1">
    <location>
        <begin position="22"/>
        <end position="491"/>
    </location>
</feature>
<reference evidence="3" key="1">
    <citation type="journal article" date="2020" name="Stud. Mycol.">
        <title>101 Dothideomycetes genomes: a test case for predicting lifestyles and emergence of pathogens.</title>
        <authorList>
            <person name="Haridas S."/>
            <person name="Albert R."/>
            <person name="Binder M."/>
            <person name="Bloem J."/>
            <person name="Labutti K."/>
            <person name="Salamov A."/>
            <person name="Andreopoulos B."/>
            <person name="Baker S."/>
            <person name="Barry K."/>
            <person name="Bills G."/>
            <person name="Bluhm B."/>
            <person name="Cannon C."/>
            <person name="Castanera R."/>
            <person name="Culley D."/>
            <person name="Daum C."/>
            <person name="Ezra D."/>
            <person name="Gonzalez J."/>
            <person name="Henrissat B."/>
            <person name="Kuo A."/>
            <person name="Liang C."/>
            <person name="Lipzen A."/>
            <person name="Lutzoni F."/>
            <person name="Magnuson J."/>
            <person name="Mondo S."/>
            <person name="Nolan M."/>
            <person name="Ohm R."/>
            <person name="Pangilinan J."/>
            <person name="Park H.-J."/>
            <person name="Ramirez L."/>
            <person name="Alfaro M."/>
            <person name="Sun H."/>
            <person name="Tritt A."/>
            <person name="Yoshinaga Y."/>
            <person name="Zwiers L.-H."/>
            <person name="Turgeon B."/>
            <person name="Goodwin S."/>
            <person name="Spatafora J."/>
            <person name="Crous P."/>
            <person name="Grigoriev I."/>
        </authorList>
    </citation>
    <scope>NUCLEOTIDE SEQUENCE</scope>
    <source>
        <strain evidence="3">CBS 113818</strain>
    </source>
</reference>
<gene>
    <name evidence="3" type="ORF">CC86DRAFT_465570</name>
</gene>
<evidence type="ECO:0000259" key="2">
    <source>
        <dbReference type="Pfam" id="PF24476"/>
    </source>
</evidence>
<dbReference type="PANTHER" id="PTHR35186">
    <property type="entry name" value="ANK_REP_REGION DOMAIN-CONTAINING PROTEIN"/>
    <property type="match status" value="1"/>
</dbReference>
<dbReference type="Pfam" id="PF24476">
    <property type="entry name" value="DUF7580"/>
    <property type="match status" value="1"/>
</dbReference>
<dbReference type="PANTHER" id="PTHR35186:SF4">
    <property type="entry name" value="PRION-INHIBITION AND PROPAGATION HELO DOMAIN-CONTAINING PROTEIN"/>
    <property type="match status" value="1"/>
</dbReference>
<dbReference type="EMBL" id="MU006222">
    <property type="protein sequence ID" value="KAF2828854.1"/>
    <property type="molecule type" value="Genomic_DNA"/>
</dbReference>